<evidence type="ECO:0000256" key="3">
    <source>
        <dbReference type="ARBA" id="ARBA00011529"/>
    </source>
</evidence>
<keyword evidence="6 7" id="KW-0592">Phosphate transport</keyword>
<name>A0A3M2HVA4_9GAMM</name>
<dbReference type="NCBIfam" id="TIGR00975">
    <property type="entry name" value="3a0107s03"/>
    <property type="match status" value="1"/>
</dbReference>
<comment type="function">
    <text evidence="1 7">Part of the ABC transporter complex PstSACB involved in phosphate import.</text>
</comment>
<dbReference type="OrthoDB" id="9801510at2"/>
<dbReference type="GO" id="GO:0035435">
    <property type="term" value="P:phosphate ion transmembrane transport"/>
    <property type="evidence" value="ECO:0007669"/>
    <property type="project" value="InterPro"/>
</dbReference>
<dbReference type="NCBIfam" id="NF008171">
    <property type="entry name" value="PRK10918.1"/>
    <property type="match status" value="1"/>
</dbReference>
<dbReference type="InterPro" id="IPR024370">
    <property type="entry name" value="PBP_domain"/>
</dbReference>
<dbReference type="PANTHER" id="PTHR42996">
    <property type="entry name" value="PHOSPHATE-BINDING PROTEIN PSTS"/>
    <property type="match status" value="1"/>
</dbReference>
<dbReference type="EMBL" id="RFLY01000008">
    <property type="protein sequence ID" value="RMH92958.1"/>
    <property type="molecule type" value="Genomic_DNA"/>
</dbReference>
<dbReference type="RefSeq" id="WP_122101431.1">
    <property type="nucleotide sequence ID" value="NZ_RFLY01000008.1"/>
</dbReference>
<dbReference type="PIRSF" id="PIRSF002756">
    <property type="entry name" value="PstS"/>
    <property type="match status" value="1"/>
</dbReference>
<organism evidence="9 10">
    <name type="scientific">Solilutibacter pythonis</name>
    <dbReference type="NCBI Taxonomy" id="2483112"/>
    <lineage>
        <taxon>Bacteria</taxon>
        <taxon>Pseudomonadati</taxon>
        <taxon>Pseudomonadota</taxon>
        <taxon>Gammaproteobacteria</taxon>
        <taxon>Lysobacterales</taxon>
        <taxon>Lysobacteraceae</taxon>
        <taxon>Solilutibacter</taxon>
    </lineage>
</organism>
<evidence type="ECO:0000256" key="1">
    <source>
        <dbReference type="ARBA" id="ARBA00002841"/>
    </source>
</evidence>
<evidence type="ECO:0000256" key="5">
    <source>
        <dbReference type="ARBA" id="ARBA00022448"/>
    </source>
</evidence>
<accession>A0A3M2HVA4</accession>
<reference evidence="9 10" key="1">
    <citation type="submission" date="2018-10" db="EMBL/GenBank/DDBJ databases">
        <title>Proposal of Lysobacter pythonis sp. nov. isolated from royal pythons (Python regius).</title>
        <authorList>
            <person name="Hans-Juergen B."/>
            <person name="Huptas C."/>
            <person name="Sandra B."/>
            <person name="Igor L."/>
            <person name="Joachim S."/>
            <person name="Siegfried S."/>
            <person name="Mareike W."/>
            <person name="Peter K."/>
        </authorList>
    </citation>
    <scope>NUCLEOTIDE SEQUENCE [LARGE SCALE GENOMIC DNA]</scope>
    <source>
        <strain evidence="9 10">4284/11</strain>
    </source>
</reference>
<evidence type="ECO:0000256" key="7">
    <source>
        <dbReference type="PIRNR" id="PIRNR002756"/>
    </source>
</evidence>
<evidence type="ECO:0000256" key="4">
    <source>
        <dbReference type="ARBA" id="ARBA00021889"/>
    </source>
</evidence>
<evidence type="ECO:0000259" key="8">
    <source>
        <dbReference type="Pfam" id="PF12849"/>
    </source>
</evidence>
<dbReference type="GO" id="GO:0042301">
    <property type="term" value="F:phosphate ion binding"/>
    <property type="evidence" value="ECO:0007669"/>
    <property type="project" value="InterPro"/>
</dbReference>
<feature type="domain" description="PBP" evidence="8">
    <location>
        <begin position="16"/>
        <end position="297"/>
    </location>
</feature>
<keyword evidence="10" id="KW-1185">Reference proteome</keyword>
<comment type="subunit">
    <text evidence="3 7">The complex is composed of two ATP-binding proteins (PstB), two transmembrane proteins (PstC and PstA) and a solute-binding protein (PstS).</text>
</comment>
<gene>
    <name evidence="9" type="primary">pstS</name>
    <name evidence="9" type="ORF">EBB59_06950</name>
</gene>
<dbReference type="GO" id="GO:0043190">
    <property type="term" value="C:ATP-binding cassette (ABC) transporter complex"/>
    <property type="evidence" value="ECO:0007669"/>
    <property type="project" value="InterPro"/>
</dbReference>
<sequence>MLAIAAGMSVNVQAAEATGAGASFVYPAMSKWSADYARATNNKINYQSIGSGGGIAQIKAGTVNFGSSDAPLAPKELAQFKLAQFPSVIGGVVPVMNVPGVSAGAMKLDGDLLADIYLGKVTMWNDPRIVTLNGGVNLPEMKITVVRRSDASGTTFNFVNYLSKVSPEWKSKVGEGTSVRWPVGIGGKGNEGVTGYVKQMRGAIGYVELSYAIQNKLAYARLKNSAGNYVNPSEQSFQAAAANANWSDSKDFYLVMTNAPGAQSWPITATNFILMHKEPKNADGAKAAKEFFRWVYANGGQQARQLGYVPLPATLVQQIETYWSANMAY</sequence>
<keyword evidence="5 7" id="KW-0813">Transport</keyword>
<dbReference type="SUPFAM" id="SSF53850">
    <property type="entry name" value="Periplasmic binding protein-like II"/>
    <property type="match status" value="1"/>
</dbReference>
<dbReference type="InterPro" id="IPR050962">
    <property type="entry name" value="Phosphate-bind_PstS"/>
</dbReference>
<proteinExistence type="inferred from homology"/>
<evidence type="ECO:0000256" key="2">
    <source>
        <dbReference type="ARBA" id="ARBA00008725"/>
    </source>
</evidence>
<protein>
    <recommendedName>
        <fullName evidence="4 7">Phosphate-binding protein PstS</fullName>
    </recommendedName>
</protein>
<evidence type="ECO:0000256" key="6">
    <source>
        <dbReference type="ARBA" id="ARBA00022592"/>
    </source>
</evidence>
<evidence type="ECO:0000313" key="10">
    <source>
        <dbReference type="Proteomes" id="UP000275012"/>
    </source>
</evidence>
<dbReference type="Pfam" id="PF12849">
    <property type="entry name" value="PBP_like_2"/>
    <property type="match status" value="1"/>
</dbReference>
<dbReference type="Gene3D" id="3.40.190.10">
    <property type="entry name" value="Periplasmic binding protein-like II"/>
    <property type="match status" value="2"/>
</dbReference>
<dbReference type="AlphaFoldDB" id="A0A3M2HVA4"/>
<dbReference type="Proteomes" id="UP000275012">
    <property type="component" value="Unassembled WGS sequence"/>
</dbReference>
<comment type="caution">
    <text evidence="9">The sequence shown here is derived from an EMBL/GenBank/DDBJ whole genome shotgun (WGS) entry which is preliminary data.</text>
</comment>
<dbReference type="CDD" id="cd13565">
    <property type="entry name" value="PBP2_PstS"/>
    <property type="match status" value="1"/>
</dbReference>
<dbReference type="InterPro" id="IPR005673">
    <property type="entry name" value="ABC_phos-bd_PstS"/>
</dbReference>
<dbReference type="PANTHER" id="PTHR42996:SF1">
    <property type="entry name" value="PHOSPHATE-BINDING PROTEIN PSTS"/>
    <property type="match status" value="1"/>
</dbReference>
<comment type="similarity">
    <text evidence="2 7">Belongs to the PstS family.</text>
</comment>
<evidence type="ECO:0000313" key="9">
    <source>
        <dbReference type="EMBL" id="RMH92958.1"/>
    </source>
</evidence>